<dbReference type="InParanoid" id="A0A177CR51"/>
<evidence type="ECO:0000313" key="2">
    <source>
        <dbReference type="EMBL" id="OAG09994.1"/>
    </source>
</evidence>
<feature type="signal peptide" evidence="1">
    <location>
        <begin position="1"/>
        <end position="23"/>
    </location>
</feature>
<gene>
    <name evidence="2" type="ORF">CC84DRAFT_459112</name>
</gene>
<dbReference type="GeneID" id="28769844"/>
<dbReference type="Proteomes" id="UP000077069">
    <property type="component" value="Unassembled WGS sequence"/>
</dbReference>
<dbReference type="EMBL" id="KV441549">
    <property type="protein sequence ID" value="OAG09994.1"/>
    <property type="molecule type" value="Genomic_DNA"/>
</dbReference>
<accession>A0A177CR51</accession>
<dbReference type="AlphaFoldDB" id="A0A177CR51"/>
<evidence type="ECO:0008006" key="4">
    <source>
        <dbReference type="Google" id="ProtNLM"/>
    </source>
</evidence>
<reference evidence="2 3" key="1">
    <citation type="submission" date="2016-05" db="EMBL/GenBank/DDBJ databases">
        <title>Comparative analysis of secretome profiles of manganese(II)-oxidizing ascomycete fungi.</title>
        <authorList>
            <consortium name="DOE Joint Genome Institute"/>
            <person name="Zeiner C.A."/>
            <person name="Purvine S.O."/>
            <person name="Zink E.M."/>
            <person name="Wu S."/>
            <person name="Pasa-Tolic L."/>
            <person name="Chaput D.L."/>
            <person name="Haridas S."/>
            <person name="Grigoriev I.V."/>
            <person name="Santelli C.M."/>
            <person name="Hansel C.M."/>
        </authorList>
    </citation>
    <scope>NUCLEOTIDE SEQUENCE [LARGE SCALE GENOMIC DNA]</scope>
    <source>
        <strain evidence="2 3">AP3s5-JAC2a</strain>
    </source>
</reference>
<name>A0A177CR51_9PLEO</name>
<organism evidence="2 3">
    <name type="scientific">Paraphaeosphaeria sporulosa</name>
    <dbReference type="NCBI Taxonomy" id="1460663"/>
    <lineage>
        <taxon>Eukaryota</taxon>
        <taxon>Fungi</taxon>
        <taxon>Dikarya</taxon>
        <taxon>Ascomycota</taxon>
        <taxon>Pezizomycotina</taxon>
        <taxon>Dothideomycetes</taxon>
        <taxon>Pleosporomycetidae</taxon>
        <taxon>Pleosporales</taxon>
        <taxon>Massarineae</taxon>
        <taxon>Didymosphaeriaceae</taxon>
        <taxon>Paraphaeosphaeria</taxon>
    </lineage>
</organism>
<keyword evidence="1" id="KW-0732">Signal</keyword>
<sequence length="78" mass="8512">MPRPFWSNLVLSVTFSLVRMPWSLPKHSCKPVDGVSSFSAPGLLTVRCLARYRSGGSWCAQIADVSDMISYVIHAGVA</sequence>
<proteinExistence type="predicted"/>
<evidence type="ECO:0000256" key="1">
    <source>
        <dbReference type="SAM" id="SignalP"/>
    </source>
</evidence>
<feature type="chain" id="PRO_5008058499" description="Secreted protein" evidence="1">
    <location>
        <begin position="24"/>
        <end position="78"/>
    </location>
</feature>
<protein>
    <recommendedName>
        <fullName evidence="4">Secreted protein</fullName>
    </recommendedName>
</protein>
<keyword evidence="3" id="KW-1185">Reference proteome</keyword>
<evidence type="ECO:0000313" key="3">
    <source>
        <dbReference type="Proteomes" id="UP000077069"/>
    </source>
</evidence>
<dbReference type="RefSeq" id="XP_018040359.1">
    <property type="nucleotide sequence ID" value="XM_018186358.1"/>
</dbReference>